<sequence>MPKYEVIKPWNGVSKGQVLELESLAAALLPNVREVGALRNGSLTLDVSAQVDEAARQALAEARVSVDAMIDEAKAQAEGIIAAANAEAASIREQAKAQAGTLTPAIPDGSERRELIKARLKELKIEFDGRQGEEALAALLPEGELAKLFPAK</sequence>
<dbReference type="EMBL" id="CP027169">
    <property type="protein sequence ID" value="AVK08199.1"/>
    <property type="molecule type" value="Genomic_DNA"/>
</dbReference>
<dbReference type="Proteomes" id="UP000238390">
    <property type="component" value="Chromosome"/>
</dbReference>
<protein>
    <submittedName>
        <fullName evidence="1">Uncharacterized protein</fullName>
    </submittedName>
</protein>
<reference evidence="1 2" key="1">
    <citation type="submission" date="2018-02" db="EMBL/GenBank/DDBJ databases">
        <title>FDA/CDC Antimicrobial Resistant Isolate Bank Genome Sequencing.</title>
        <authorList>
            <person name="Benahmed F.H."/>
            <person name="Lutgring J.D."/>
            <person name="Yoo B."/>
            <person name="Machado M."/>
            <person name="Brown A."/>
            <person name="McAllister G."/>
            <person name="Perry A."/>
            <person name="Halpin A.L."/>
            <person name="Vavikolanu K."/>
            <person name="Ott S."/>
            <person name="Zhao X."/>
            <person name="Tallon L.J."/>
            <person name="Sadzewicz L."/>
            <person name="Aluvathingal J."/>
            <person name="Nadendla S."/>
            <person name="Voskania-kordi A."/>
            <person name="Simonyan V."/>
            <person name="Patel J."/>
            <person name="Shawar R.M."/>
        </authorList>
    </citation>
    <scope>NUCLEOTIDE SEQUENCE [LARGE SCALE GENOMIC DNA]</scope>
    <source>
        <strain evidence="1 2">AR_0356</strain>
    </source>
</reference>
<dbReference type="AlphaFoldDB" id="A0A2R3J1Z6"/>
<organism evidence="1 2">
    <name type="scientific">Pseudomonas paraeruginosa</name>
    <dbReference type="NCBI Taxonomy" id="2994495"/>
    <lineage>
        <taxon>Bacteria</taxon>
        <taxon>Pseudomonadati</taxon>
        <taxon>Pseudomonadota</taxon>
        <taxon>Gammaproteobacteria</taxon>
        <taxon>Pseudomonadales</taxon>
        <taxon>Pseudomonadaceae</taxon>
        <taxon>Pseudomonas</taxon>
    </lineage>
</organism>
<dbReference type="RefSeq" id="WP_033953733.1">
    <property type="nucleotide sequence ID" value="NZ_CP027169.1"/>
</dbReference>
<accession>A0A2R3J1Z6</accession>
<accession>A0A1S1C8Q6</accession>
<name>A0A2R3J1Z6_9PSED</name>
<evidence type="ECO:0000313" key="2">
    <source>
        <dbReference type="Proteomes" id="UP000238390"/>
    </source>
</evidence>
<evidence type="ECO:0000313" key="1">
    <source>
        <dbReference type="EMBL" id="AVK08199.1"/>
    </source>
</evidence>
<keyword evidence="2" id="KW-1185">Reference proteome</keyword>
<proteinExistence type="predicted"/>
<gene>
    <name evidence="1" type="ORF">CSB93_4784</name>
</gene>